<dbReference type="InterPro" id="IPR011993">
    <property type="entry name" value="PH-like_dom_sf"/>
</dbReference>
<dbReference type="Proteomes" id="UP000024404">
    <property type="component" value="Unassembled WGS sequence"/>
</dbReference>
<dbReference type="PROSITE" id="PS50858">
    <property type="entry name" value="BSD"/>
    <property type="match status" value="2"/>
</dbReference>
<name>A0A8R1TQQ1_ONCVO</name>
<dbReference type="Pfam" id="PF03909">
    <property type="entry name" value="BSD"/>
    <property type="match status" value="1"/>
</dbReference>
<feature type="compositionally biased region" description="Basic and acidic residues" evidence="7">
    <location>
        <begin position="329"/>
        <end position="338"/>
    </location>
</feature>
<dbReference type="EnsemblMetazoa" id="OVOC2420.1">
    <property type="protein sequence ID" value="OVOC2420.1"/>
    <property type="gene ID" value="WBGene00239229"/>
</dbReference>
<keyword evidence="5" id="KW-0804">Transcription</keyword>
<dbReference type="SUPFAM" id="SSF140383">
    <property type="entry name" value="BSD domain-like"/>
    <property type="match status" value="2"/>
</dbReference>
<feature type="domain" description="BSD" evidence="8">
    <location>
        <begin position="181"/>
        <end position="233"/>
    </location>
</feature>
<dbReference type="InterPro" id="IPR027079">
    <property type="entry name" value="Tfb1/GTF2H1"/>
</dbReference>
<dbReference type="InterPro" id="IPR005607">
    <property type="entry name" value="BSD_dom"/>
</dbReference>
<dbReference type="SUPFAM" id="SSF50729">
    <property type="entry name" value="PH domain-like"/>
    <property type="match status" value="1"/>
</dbReference>
<evidence type="ECO:0000313" key="10">
    <source>
        <dbReference type="Proteomes" id="UP000024404"/>
    </source>
</evidence>
<evidence type="ECO:0000256" key="5">
    <source>
        <dbReference type="ARBA" id="ARBA00023163"/>
    </source>
</evidence>
<dbReference type="InterPro" id="IPR035925">
    <property type="entry name" value="BSD_dom_sf"/>
</dbReference>
<dbReference type="Gene3D" id="2.30.29.30">
    <property type="entry name" value="Pleckstrin-homology domain (PH domain)/Phosphotyrosine-binding domain (PTB)"/>
    <property type="match status" value="1"/>
</dbReference>
<dbReference type="GO" id="GO:0006351">
    <property type="term" value="P:DNA-templated transcription"/>
    <property type="evidence" value="ECO:0007669"/>
    <property type="project" value="InterPro"/>
</dbReference>
<dbReference type="AlphaFoldDB" id="A0A8R1TQQ1"/>
<dbReference type="EMBL" id="CMVM020000074">
    <property type="status" value="NOT_ANNOTATED_CDS"/>
    <property type="molecule type" value="Genomic_DNA"/>
</dbReference>
<comment type="similarity">
    <text evidence="2">Belongs to the TFB1 family.</text>
</comment>
<dbReference type="Gene3D" id="6.10.140.1200">
    <property type="match status" value="1"/>
</dbReference>
<keyword evidence="3" id="KW-0677">Repeat</keyword>
<organism evidence="9 10">
    <name type="scientific">Onchocerca volvulus</name>
    <dbReference type="NCBI Taxonomy" id="6282"/>
    <lineage>
        <taxon>Eukaryota</taxon>
        <taxon>Metazoa</taxon>
        <taxon>Ecdysozoa</taxon>
        <taxon>Nematoda</taxon>
        <taxon>Chromadorea</taxon>
        <taxon>Rhabditida</taxon>
        <taxon>Spirurina</taxon>
        <taxon>Spiruromorpha</taxon>
        <taxon>Filarioidea</taxon>
        <taxon>Onchocercidae</taxon>
        <taxon>Onchocerca</taxon>
    </lineage>
</organism>
<dbReference type="PANTHER" id="PTHR12856">
    <property type="entry name" value="TRANSCRIPTION INITIATION FACTOR IIH-RELATED"/>
    <property type="match status" value="1"/>
</dbReference>
<evidence type="ECO:0000256" key="2">
    <source>
        <dbReference type="ARBA" id="ARBA00009448"/>
    </source>
</evidence>
<dbReference type="GO" id="GO:0006289">
    <property type="term" value="P:nucleotide-excision repair"/>
    <property type="evidence" value="ECO:0007669"/>
    <property type="project" value="InterPro"/>
</dbReference>
<protein>
    <recommendedName>
        <fullName evidence="8">BSD domain-containing protein</fullName>
    </recommendedName>
</protein>
<evidence type="ECO:0000256" key="7">
    <source>
        <dbReference type="SAM" id="MobiDB-lite"/>
    </source>
</evidence>
<keyword evidence="10" id="KW-1185">Reference proteome</keyword>
<dbReference type="Gene3D" id="1.10.3970.10">
    <property type="entry name" value="BSD domain"/>
    <property type="match status" value="1"/>
</dbReference>
<dbReference type="GO" id="GO:0000439">
    <property type="term" value="C:transcription factor TFIIH core complex"/>
    <property type="evidence" value="ECO:0007669"/>
    <property type="project" value="InterPro"/>
</dbReference>
<evidence type="ECO:0000256" key="3">
    <source>
        <dbReference type="ARBA" id="ARBA00022737"/>
    </source>
</evidence>
<evidence type="ECO:0000256" key="4">
    <source>
        <dbReference type="ARBA" id="ARBA00023015"/>
    </source>
</evidence>
<evidence type="ECO:0000259" key="8">
    <source>
        <dbReference type="PROSITE" id="PS50858"/>
    </source>
</evidence>
<dbReference type="InterPro" id="IPR013876">
    <property type="entry name" value="TFIIH_BTF_p62_N"/>
</dbReference>
<proteinExistence type="inferred from homology"/>
<evidence type="ECO:0000256" key="6">
    <source>
        <dbReference type="ARBA" id="ARBA00023242"/>
    </source>
</evidence>
<accession>A0A8R1TQQ1</accession>
<reference evidence="9" key="2">
    <citation type="submission" date="2022-06" db="UniProtKB">
        <authorList>
            <consortium name="EnsemblMetazoa"/>
        </authorList>
    </citation>
    <scope>IDENTIFICATION</scope>
</reference>
<sequence length="525" mass="60719">MSSKDLLLRVEHVKYRMPGAAKSPVGTFYVYEDRVEWLDNVSDEKLVVMFSDIRGQRISPPNKTKTQLQICKHNEEQATFMHVKDRDLVKEMLQQALIHHRQIANQNAAQLLKYSKTKELEAKKKILERNKHLQELYKHLVASKLISAQDFWSEYYQNNDTDSGKLGVSSGFLSSIAQSEGTNGVKLNLNIDTIQSIFRTYPAVERKHLELVPHEMTEQEFWAKFFQSHYFHREREVAPSSSDPFSDCIKADNAEMRKLLDTKIAHKTLDFSYIHDDPLINNISSSSQYASSTKNILMKRFNYYSERVLLATAENEMPTIANFEESNEESTKVDKSKSEEDENEIILESEELKSDQHEEQLDLISFAVSDVVRSTKHYTDEQAQAYRDTVLRLCEAMPDDEDSDDDLEDDSDNDYEDLLRLATAATRTASAKCVTSELTATDIVDLQAIHDSVAELLKHFWMCFPPTNPDMDEKLKRMNVTLRSFEESKIASAEERFGEKNLARCRQMLNFAYTRYDAYLQKKKK</sequence>
<dbReference type="CDD" id="cd13229">
    <property type="entry name" value="PH_TFIIH"/>
    <property type="match status" value="1"/>
</dbReference>
<evidence type="ECO:0000256" key="1">
    <source>
        <dbReference type="ARBA" id="ARBA00004123"/>
    </source>
</evidence>
<evidence type="ECO:0000313" key="9">
    <source>
        <dbReference type="EnsemblMetazoa" id="OVOC2420.1"/>
    </source>
</evidence>
<keyword evidence="6" id="KW-0539">Nucleus</keyword>
<dbReference type="OMA" id="PHEMTEQ"/>
<reference evidence="10" key="1">
    <citation type="submission" date="2013-10" db="EMBL/GenBank/DDBJ databases">
        <title>Genome sequencing of Onchocerca volvulus.</title>
        <authorList>
            <person name="Cotton J."/>
            <person name="Tsai J."/>
            <person name="Stanley E."/>
            <person name="Tracey A."/>
            <person name="Holroyd N."/>
            <person name="Lustigman S."/>
            <person name="Berriman M."/>
        </authorList>
    </citation>
    <scope>NUCLEOTIDE SEQUENCE</scope>
</reference>
<feature type="domain" description="BSD" evidence="8">
    <location>
        <begin position="116"/>
        <end position="163"/>
    </location>
</feature>
<dbReference type="SMART" id="SM00751">
    <property type="entry name" value="BSD"/>
    <property type="match status" value="2"/>
</dbReference>
<feature type="region of interest" description="Disordered" evidence="7">
    <location>
        <begin position="322"/>
        <end position="343"/>
    </location>
</feature>
<keyword evidence="4" id="KW-0805">Transcription regulation</keyword>
<comment type="subcellular location">
    <subcellularLocation>
        <location evidence="1">Nucleus</location>
    </subcellularLocation>
</comment>
<dbReference type="Pfam" id="PF08567">
    <property type="entry name" value="PH_TFIIH"/>
    <property type="match status" value="1"/>
</dbReference>